<feature type="region of interest" description="Disordered" evidence="1">
    <location>
        <begin position="88"/>
        <end position="131"/>
    </location>
</feature>
<reference evidence="2" key="1">
    <citation type="submission" date="2021-01" db="EMBL/GenBank/DDBJ databases">
        <authorList>
            <person name="Corre E."/>
            <person name="Pelletier E."/>
            <person name="Niang G."/>
            <person name="Scheremetjew M."/>
            <person name="Finn R."/>
            <person name="Kale V."/>
            <person name="Holt S."/>
            <person name="Cochrane G."/>
            <person name="Meng A."/>
            <person name="Brown T."/>
            <person name="Cohen L."/>
        </authorList>
    </citation>
    <scope>NUCLEOTIDE SEQUENCE</scope>
    <source>
        <strain evidence="2">Isolate 1302-5</strain>
    </source>
</reference>
<gene>
    <name evidence="2" type="ORF">OAUR00152_LOCUS14646</name>
</gene>
<feature type="region of interest" description="Disordered" evidence="1">
    <location>
        <begin position="1"/>
        <end position="61"/>
    </location>
</feature>
<evidence type="ECO:0000256" key="1">
    <source>
        <dbReference type="SAM" id="MobiDB-lite"/>
    </source>
</evidence>
<sequence length="338" mass="36490">MSNRSGSDEPRSTHREGRPKKRPEPSLSPPPAFLDNRSNSHESKAKKPAPAVNSPSLEGGIVSVDVGLSCGLKPGDRVEVLWDVHFEDRGENGDGEEDVSKDAANDAAPNVDPKESDEDKAADAEADGANDLGESKKVMRWWGATLLMHDGRAHVLSDEDGGNAGAPVSAALRVLDYDPFLEGGFPHRSLEEVVFISDRSILNVSSGTRAHWRREGDSWEPGPEEEIDEDGRTFAVDTDGTKPGESPNTDAISLPNPAENLRAILNNVLNSALEKTSGAARMKSMSAAQRAVIAEKIARTKEVLLEKMMALPESQGENGGMITAEHVHRCMAEMNRQM</sequence>
<accession>A0A7S4IRY5</accession>
<evidence type="ECO:0000313" key="2">
    <source>
        <dbReference type="EMBL" id="CAE2237986.1"/>
    </source>
</evidence>
<dbReference type="EMBL" id="HBKQ01021604">
    <property type="protein sequence ID" value="CAE2237986.1"/>
    <property type="molecule type" value="Transcribed_RNA"/>
</dbReference>
<feature type="compositionally biased region" description="Basic and acidic residues" evidence="1">
    <location>
        <begin position="112"/>
        <end position="123"/>
    </location>
</feature>
<name>A0A7S4IRY5_9STRA</name>
<protein>
    <submittedName>
        <fullName evidence="2">Uncharacterized protein</fullName>
    </submittedName>
</protein>
<feature type="compositionally biased region" description="Basic and acidic residues" evidence="1">
    <location>
        <begin position="1"/>
        <end position="16"/>
    </location>
</feature>
<proteinExistence type="predicted"/>
<feature type="compositionally biased region" description="Basic and acidic residues" evidence="1">
    <location>
        <begin position="88"/>
        <end position="104"/>
    </location>
</feature>
<dbReference type="AlphaFoldDB" id="A0A7S4IRY5"/>
<organism evidence="2">
    <name type="scientific">Odontella aurita</name>
    <dbReference type="NCBI Taxonomy" id="265563"/>
    <lineage>
        <taxon>Eukaryota</taxon>
        <taxon>Sar</taxon>
        <taxon>Stramenopiles</taxon>
        <taxon>Ochrophyta</taxon>
        <taxon>Bacillariophyta</taxon>
        <taxon>Mediophyceae</taxon>
        <taxon>Biddulphiophycidae</taxon>
        <taxon>Eupodiscales</taxon>
        <taxon>Odontellaceae</taxon>
        <taxon>Odontella</taxon>
    </lineage>
</organism>